<reference evidence="1" key="1">
    <citation type="journal article" date="2013" name="J. Plant Res.">
        <title>Effect of fungi and light on seed germination of three Opuntia species from semiarid lands of central Mexico.</title>
        <authorList>
            <person name="Delgado-Sanchez P."/>
            <person name="Jimenez-Bremont J.F."/>
            <person name="Guerrero-Gonzalez Mde L."/>
            <person name="Flores J."/>
        </authorList>
    </citation>
    <scope>NUCLEOTIDE SEQUENCE</scope>
    <source>
        <tissue evidence="1">Cladode</tissue>
    </source>
</reference>
<accession>A0A7C8ZWH8</accession>
<organism evidence="1">
    <name type="scientific">Opuntia streptacantha</name>
    <name type="common">Prickly pear cactus</name>
    <name type="synonym">Opuntia cardona</name>
    <dbReference type="NCBI Taxonomy" id="393608"/>
    <lineage>
        <taxon>Eukaryota</taxon>
        <taxon>Viridiplantae</taxon>
        <taxon>Streptophyta</taxon>
        <taxon>Embryophyta</taxon>
        <taxon>Tracheophyta</taxon>
        <taxon>Spermatophyta</taxon>
        <taxon>Magnoliopsida</taxon>
        <taxon>eudicotyledons</taxon>
        <taxon>Gunneridae</taxon>
        <taxon>Pentapetalae</taxon>
        <taxon>Caryophyllales</taxon>
        <taxon>Cactineae</taxon>
        <taxon>Cactaceae</taxon>
        <taxon>Opuntioideae</taxon>
        <taxon>Opuntia</taxon>
    </lineage>
</organism>
<evidence type="ECO:0000313" key="1">
    <source>
        <dbReference type="EMBL" id="MBA4653432.1"/>
    </source>
</evidence>
<proteinExistence type="predicted"/>
<dbReference type="EMBL" id="GISG01179118">
    <property type="protein sequence ID" value="MBA4653432.1"/>
    <property type="molecule type" value="Transcribed_RNA"/>
</dbReference>
<protein>
    <submittedName>
        <fullName evidence="1">Uncharacterized protein</fullName>
    </submittedName>
</protein>
<reference evidence="1" key="2">
    <citation type="submission" date="2020-07" db="EMBL/GenBank/DDBJ databases">
        <authorList>
            <person name="Vera ALvarez R."/>
            <person name="Arias-Moreno D.M."/>
            <person name="Jimenez-Jacinto V."/>
            <person name="Jimenez-Bremont J.F."/>
            <person name="Swaminathan K."/>
            <person name="Moose S.P."/>
            <person name="Guerrero-Gonzalez M.L."/>
            <person name="Marino-Ramirez L."/>
            <person name="Landsman D."/>
            <person name="Rodriguez-Kessler M."/>
            <person name="Delgado-Sanchez P."/>
        </authorList>
    </citation>
    <scope>NUCLEOTIDE SEQUENCE</scope>
    <source>
        <tissue evidence="1">Cladode</tissue>
    </source>
</reference>
<sequence>MSLSNATKQIGLKMKINMGTTKAWVQPLSKIRYMKDLTLTLKQRCVLLMLDKQKVKMLLMKNCQAHLEDLLEMFLCLSRHYPKLRSILVYHHCLPMNLHLTGRARDHWCLVRDF</sequence>
<name>A0A7C8ZWH8_OPUST</name>
<dbReference type="AlphaFoldDB" id="A0A7C8ZWH8"/>